<dbReference type="GO" id="GO:0005576">
    <property type="term" value="C:extracellular region"/>
    <property type="evidence" value="ECO:0007669"/>
    <property type="project" value="UniProtKB-SubCell"/>
</dbReference>
<feature type="disulfide bond" evidence="14">
    <location>
        <begin position="50"/>
        <end position="83"/>
    </location>
</feature>
<evidence type="ECO:0000256" key="1">
    <source>
        <dbReference type="ARBA" id="ARBA00004141"/>
    </source>
</evidence>
<dbReference type="AlphaFoldDB" id="A0A5N6TIX6"/>
<sequence length="401" mass="43802">MRFAVLAFAAVYLAGLADAQKQSLPQCSLECLNDLLPKSACAPTNQTCICTDADFQEQLETCVSENCTIKESLTTLNVTNTGCGAPIRDQTSPSIIIPAVGLGVLLFVGLRIYTRVVVTEANLGLDDWATILLGCCIVPVNVGSILLGKAGLGKDIWTLEFGSITRILYLYYIQELLYIFCVSLTKICFLLFYLRIFPSAQTRKVITISGIITICYCIAFMIALAFQCFPISYNWNAWDGEHTGKCVKKNTLVIAAAGLNIVLDAWVIALPIPRILNLQASISTKLQVVIMFSVGFLITGVSIYRTIMLKIFATSTNATWDTAAGGYWSIIEVDVGVFCLCMPAIRSLLGRMIPSVFGSTKDTNEGNSASQQKPLKVVKTTSLTQLIEMDNMGVERRQDNT</sequence>
<keyword evidence="11 14" id="KW-1015">Disulfide bond</keyword>
<organism evidence="18 19">
    <name type="scientific">Aspergillus avenaceus</name>
    <dbReference type="NCBI Taxonomy" id="36643"/>
    <lineage>
        <taxon>Eukaryota</taxon>
        <taxon>Fungi</taxon>
        <taxon>Dikarya</taxon>
        <taxon>Ascomycota</taxon>
        <taxon>Pezizomycotina</taxon>
        <taxon>Eurotiomycetes</taxon>
        <taxon>Eurotiomycetidae</taxon>
        <taxon>Eurotiales</taxon>
        <taxon>Aspergillaceae</taxon>
        <taxon>Aspergillus</taxon>
        <taxon>Aspergillus subgen. Circumdati</taxon>
    </lineage>
</organism>
<evidence type="ECO:0000256" key="10">
    <source>
        <dbReference type="ARBA" id="ARBA00023136"/>
    </source>
</evidence>
<feature type="domain" description="CFEM" evidence="17">
    <location>
        <begin position="1"/>
        <end position="112"/>
    </location>
</feature>
<feature type="transmembrane region" description="Helical" evidence="15">
    <location>
        <begin position="95"/>
        <end position="113"/>
    </location>
</feature>
<evidence type="ECO:0000259" key="17">
    <source>
        <dbReference type="PROSITE" id="PS52012"/>
    </source>
</evidence>
<feature type="transmembrane region" description="Helical" evidence="15">
    <location>
        <begin position="252"/>
        <end position="276"/>
    </location>
</feature>
<evidence type="ECO:0000256" key="7">
    <source>
        <dbReference type="ARBA" id="ARBA00022692"/>
    </source>
</evidence>
<evidence type="ECO:0000256" key="13">
    <source>
        <dbReference type="ARBA" id="ARBA00038359"/>
    </source>
</evidence>
<dbReference type="GO" id="GO:0098552">
    <property type="term" value="C:side of membrane"/>
    <property type="evidence" value="ECO:0007669"/>
    <property type="project" value="UniProtKB-KW"/>
</dbReference>
<evidence type="ECO:0000256" key="6">
    <source>
        <dbReference type="ARBA" id="ARBA00022622"/>
    </source>
</evidence>
<feature type="disulfide bond" evidence="14">
    <location>
        <begin position="27"/>
        <end position="67"/>
    </location>
</feature>
<feature type="transmembrane region" description="Helical" evidence="15">
    <location>
        <begin position="288"/>
        <end position="307"/>
    </location>
</feature>
<reference evidence="18 19" key="1">
    <citation type="submission" date="2019-04" db="EMBL/GenBank/DDBJ databases">
        <title>Friends and foes A comparative genomics study of 23 Aspergillus species from section Flavi.</title>
        <authorList>
            <consortium name="DOE Joint Genome Institute"/>
            <person name="Kjaerbolling I."/>
            <person name="Vesth T."/>
            <person name="Frisvad J.C."/>
            <person name="Nybo J.L."/>
            <person name="Theobald S."/>
            <person name="Kildgaard S."/>
            <person name="Isbrandt T."/>
            <person name="Kuo A."/>
            <person name="Sato A."/>
            <person name="Lyhne E.K."/>
            <person name="Kogle M.E."/>
            <person name="Wiebenga A."/>
            <person name="Kun R.S."/>
            <person name="Lubbers R.J."/>
            <person name="Makela M.R."/>
            <person name="Barry K."/>
            <person name="Chovatia M."/>
            <person name="Clum A."/>
            <person name="Daum C."/>
            <person name="Haridas S."/>
            <person name="He G."/>
            <person name="LaButti K."/>
            <person name="Lipzen A."/>
            <person name="Mondo S."/>
            <person name="Riley R."/>
            <person name="Salamov A."/>
            <person name="Simmons B.A."/>
            <person name="Magnuson J.K."/>
            <person name="Henrissat B."/>
            <person name="Mortensen U.H."/>
            <person name="Larsen T.O."/>
            <person name="Devries R.P."/>
            <person name="Grigoriev I.V."/>
            <person name="Machida M."/>
            <person name="Baker S.E."/>
            <person name="Andersen M.R."/>
        </authorList>
    </citation>
    <scope>NUCLEOTIDE SEQUENCE [LARGE SCALE GENOMIC DNA]</scope>
    <source>
        <strain evidence="18 19">IBT 18842</strain>
    </source>
</reference>
<keyword evidence="9 15" id="KW-1133">Transmembrane helix</keyword>
<keyword evidence="10 15" id="KW-0472">Membrane</keyword>
<dbReference type="Pfam" id="PF05730">
    <property type="entry name" value="CFEM"/>
    <property type="match status" value="1"/>
</dbReference>
<evidence type="ECO:0000256" key="5">
    <source>
        <dbReference type="ARBA" id="ARBA00022525"/>
    </source>
</evidence>
<comment type="caution">
    <text evidence="14">Lacks conserved residue(s) required for the propagation of feature annotation.</text>
</comment>
<evidence type="ECO:0000256" key="11">
    <source>
        <dbReference type="ARBA" id="ARBA00023157"/>
    </source>
</evidence>
<comment type="similarity">
    <text evidence="13">Belongs to the SAT4 family.</text>
</comment>
<keyword evidence="7 15" id="KW-0812">Transmembrane</keyword>
<dbReference type="InterPro" id="IPR049326">
    <property type="entry name" value="Rhodopsin_dom_fungi"/>
</dbReference>
<evidence type="ECO:0000256" key="4">
    <source>
        <dbReference type="ARBA" id="ARBA00010031"/>
    </source>
</evidence>
<feature type="transmembrane region" description="Helical" evidence="15">
    <location>
        <begin position="205"/>
        <end position="232"/>
    </location>
</feature>
<evidence type="ECO:0000256" key="14">
    <source>
        <dbReference type="PROSITE-ProRule" id="PRU01356"/>
    </source>
</evidence>
<proteinExistence type="inferred from homology"/>
<keyword evidence="19" id="KW-1185">Reference proteome</keyword>
<dbReference type="Pfam" id="PF20684">
    <property type="entry name" value="Fung_rhodopsin"/>
    <property type="match status" value="1"/>
</dbReference>
<evidence type="ECO:0000256" key="12">
    <source>
        <dbReference type="ARBA" id="ARBA00023288"/>
    </source>
</evidence>
<keyword evidence="6" id="KW-0336">GPI-anchor</keyword>
<keyword evidence="12" id="KW-0449">Lipoprotein</keyword>
<evidence type="ECO:0000256" key="9">
    <source>
        <dbReference type="ARBA" id="ARBA00022989"/>
    </source>
</evidence>
<feature type="disulfide bond" evidence="14">
    <location>
        <begin position="41"/>
        <end position="48"/>
    </location>
</feature>
<feature type="transmembrane region" description="Helical" evidence="15">
    <location>
        <begin position="167"/>
        <end position="193"/>
    </location>
</feature>
<evidence type="ECO:0000256" key="15">
    <source>
        <dbReference type="SAM" id="Phobius"/>
    </source>
</evidence>
<feature type="transmembrane region" description="Helical" evidence="15">
    <location>
        <begin position="125"/>
        <end position="147"/>
    </location>
</feature>
<feature type="signal peptide" evidence="16">
    <location>
        <begin position="1"/>
        <end position="19"/>
    </location>
</feature>
<accession>A0A5N6TIX6</accession>
<feature type="chain" id="PRO_5025000263" description="CFEM domain-containing protein" evidence="16">
    <location>
        <begin position="20"/>
        <end position="401"/>
    </location>
</feature>
<evidence type="ECO:0000256" key="16">
    <source>
        <dbReference type="SAM" id="SignalP"/>
    </source>
</evidence>
<evidence type="ECO:0000313" key="18">
    <source>
        <dbReference type="EMBL" id="KAE8146282.1"/>
    </source>
</evidence>
<dbReference type="InterPro" id="IPR008427">
    <property type="entry name" value="Extracellular_membr_CFEM_dom"/>
</dbReference>
<name>A0A5N6TIX6_ASPAV</name>
<dbReference type="SMART" id="SM00747">
    <property type="entry name" value="CFEM"/>
    <property type="match status" value="1"/>
</dbReference>
<dbReference type="InterPro" id="IPR052337">
    <property type="entry name" value="SAT4-like"/>
</dbReference>
<dbReference type="Proteomes" id="UP000325780">
    <property type="component" value="Unassembled WGS sequence"/>
</dbReference>
<dbReference type="PANTHER" id="PTHR33048">
    <property type="entry name" value="PTH11-LIKE INTEGRAL MEMBRANE PROTEIN (AFU_ORTHOLOGUE AFUA_5G11245)"/>
    <property type="match status" value="1"/>
</dbReference>
<comment type="subcellular location">
    <subcellularLocation>
        <location evidence="2">Membrane</location>
        <topology evidence="2">Lipid-anchor</topology>
        <topology evidence="2">GPI-anchor</topology>
    </subcellularLocation>
    <subcellularLocation>
        <location evidence="1">Membrane</location>
        <topology evidence="1">Multi-pass membrane protein</topology>
    </subcellularLocation>
    <subcellularLocation>
        <location evidence="3">Secreted</location>
    </subcellularLocation>
</comment>
<feature type="disulfide bond" evidence="14">
    <location>
        <begin position="31"/>
        <end position="62"/>
    </location>
</feature>
<gene>
    <name evidence="18" type="ORF">BDV25DRAFT_162785</name>
</gene>
<dbReference type="PANTHER" id="PTHR33048:SF143">
    <property type="entry name" value="EXTRACELLULAR MEMBRANE PROTEIN CFEM DOMAIN-CONTAINING PROTEIN-RELATED"/>
    <property type="match status" value="1"/>
</dbReference>
<dbReference type="EMBL" id="ML742273">
    <property type="protein sequence ID" value="KAE8146282.1"/>
    <property type="molecule type" value="Genomic_DNA"/>
</dbReference>
<dbReference type="OrthoDB" id="2496787at2759"/>
<keyword evidence="6" id="KW-0325">Glycoprotein</keyword>
<comment type="similarity">
    <text evidence="4">Belongs to the RBT5 family.</text>
</comment>
<evidence type="ECO:0000256" key="8">
    <source>
        <dbReference type="ARBA" id="ARBA00022729"/>
    </source>
</evidence>
<keyword evidence="8 16" id="KW-0732">Signal</keyword>
<evidence type="ECO:0000256" key="2">
    <source>
        <dbReference type="ARBA" id="ARBA00004589"/>
    </source>
</evidence>
<evidence type="ECO:0000313" key="19">
    <source>
        <dbReference type="Proteomes" id="UP000325780"/>
    </source>
</evidence>
<keyword evidence="5" id="KW-0964">Secreted</keyword>
<feature type="transmembrane region" description="Helical" evidence="15">
    <location>
        <begin position="327"/>
        <end position="345"/>
    </location>
</feature>
<dbReference type="PROSITE" id="PS52012">
    <property type="entry name" value="CFEM"/>
    <property type="match status" value="1"/>
</dbReference>
<evidence type="ECO:0000256" key="3">
    <source>
        <dbReference type="ARBA" id="ARBA00004613"/>
    </source>
</evidence>
<protein>
    <recommendedName>
        <fullName evidence="17">CFEM domain-containing protein</fullName>
    </recommendedName>
</protein>